<evidence type="ECO:0000313" key="2">
    <source>
        <dbReference type="Proteomes" id="UP000013909"/>
    </source>
</evidence>
<dbReference type="Proteomes" id="UP000013909">
    <property type="component" value="Unassembled WGS sequence"/>
</dbReference>
<name>R7ZPF9_9BACT</name>
<gene>
    <name evidence="1" type="ORF">ADIS_3604</name>
</gene>
<dbReference type="AlphaFoldDB" id="R7ZPF9"/>
<evidence type="ECO:0008006" key="3">
    <source>
        <dbReference type="Google" id="ProtNLM"/>
    </source>
</evidence>
<reference evidence="1 2" key="1">
    <citation type="submission" date="2013-02" db="EMBL/GenBank/DDBJ databases">
        <title>A novel strain isolated from Lonar lake, Maharashtra, India.</title>
        <authorList>
            <person name="Singh A."/>
        </authorList>
    </citation>
    <scope>NUCLEOTIDE SEQUENCE [LARGE SCALE GENOMIC DNA]</scope>
    <source>
        <strain evidence="1 2">AK24</strain>
    </source>
</reference>
<evidence type="ECO:0000313" key="1">
    <source>
        <dbReference type="EMBL" id="EON75909.1"/>
    </source>
</evidence>
<keyword evidence="2" id="KW-1185">Reference proteome</keyword>
<accession>R7ZPF9</accession>
<organism evidence="1 2">
    <name type="scientific">Lunatimonas lonarensis</name>
    <dbReference type="NCBI Taxonomy" id="1232681"/>
    <lineage>
        <taxon>Bacteria</taxon>
        <taxon>Pseudomonadati</taxon>
        <taxon>Bacteroidota</taxon>
        <taxon>Cytophagia</taxon>
        <taxon>Cytophagales</taxon>
        <taxon>Cyclobacteriaceae</taxon>
    </lineage>
</organism>
<dbReference type="EMBL" id="AQHR01000092">
    <property type="protein sequence ID" value="EON75909.1"/>
    <property type="molecule type" value="Genomic_DNA"/>
</dbReference>
<dbReference type="PATRIC" id="fig|1288963.3.peg.3595"/>
<comment type="caution">
    <text evidence="1">The sequence shown here is derived from an EMBL/GenBank/DDBJ whole genome shotgun (WGS) entry which is preliminary data.</text>
</comment>
<dbReference type="Gene3D" id="3.10.450.50">
    <property type="match status" value="1"/>
</dbReference>
<dbReference type="Pfam" id="PF12893">
    <property type="entry name" value="Lumazine_bd_2"/>
    <property type="match status" value="1"/>
</dbReference>
<dbReference type="InterPro" id="IPR039437">
    <property type="entry name" value="FrzH/put_lumazine-bd"/>
</dbReference>
<dbReference type="SUPFAM" id="SSF54427">
    <property type="entry name" value="NTF2-like"/>
    <property type="match status" value="1"/>
</dbReference>
<proteinExistence type="predicted"/>
<sequence>MQKVYAQQTSPESEVRDLLQNFFYAMKRKDSATIQAAFHVDAVMQTVIEEGSVAKLGSSDVSDFLKRVATSEVELDERLLAYSIQVDGLLAHAWTPYEFYVNSEFSHCGVNSFQLINTASGWQITHVIDTRRKEGCR</sequence>
<dbReference type="InterPro" id="IPR032710">
    <property type="entry name" value="NTF2-like_dom_sf"/>
</dbReference>
<protein>
    <recommendedName>
        <fullName evidence="3">Nuclear transport factor 2 family protein</fullName>
    </recommendedName>
</protein>
<dbReference type="STRING" id="1232681.ADIS_3604"/>